<name>A0ABR1JVY5_9AGAR</name>
<reference evidence="2 3" key="1">
    <citation type="submission" date="2024-01" db="EMBL/GenBank/DDBJ databases">
        <title>A draft genome for the cacao thread blight pathogen Marasmiellus scandens.</title>
        <authorList>
            <person name="Baruah I.K."/>
            <person name="Leung J."/>
            <person name="Bukari Y."/>
            <person name="Amoako-Attah I."/>
            <person name="Meinhardt L.W."/>
            <person name="Bailey B.A."/>
            <person name="Cohen S.P."/>
        </authorList>
    </citation>
    <scope>NUCLEOTIDE SEQUENCE [LARGE SCALE GENOMIC DNA]</scope>
    <source>
        <strain evidence="2 3">GH-19</strain>
    </source>
</reference>
<feature type="region of interest" description="Disordered" evidence="1">
    <location>
        <begin position="1"/>
        <end position="21"/>
    </location>
</feature>
<accession>A0ABR1JVY5</accession>
<organism evidence="2 3">
    <name type="scientific">Marasmiellus scandens</name>
    <dbReference type="NCBI Taxonomy" id="2682957"/>
    <lineage>
        <taxon>Eukaryota</taxon>
        <taxon>Fungi</taxon>
        <taxon>Dikarya</taxon>
        <taxon>Basidiomycota</taxon>
        <taxon>Agaricomycotina</taxon>
        <taxon>Agaricomycetes</taxon>
        <taxon>Agaricomycetidae</taxon>
        <taxon>Agaricales</taxon>
        <taxon>Marasmiineae</taxon>
        <taxon>Omphalotaceae</taxon>
        <taxon>Marasmiellus</taxon>
    </lineage>
</organism>
<protein>
    <submittedName>
        <fullName evidence="2">Uncharacterized protein</fullName>
    </submittedName>
</protein>
<dbReference type="EMBL" id="JBANRG010000004">
    <property type="protein sequence ID" value="KAK7467488.1"/>
    <property type="molecule type" value="Genomic_DNA"/>
</dbReference>
<keyword evidence="3" id="KW-1185">Reference proteome</keyword>
<gene>
    <name evidence="2" type="ORF">VKT23_004540</name>
</gene>
<feature type="compositionally biased region" description="Polar residues" evidence="1">
    <location>
        <begin position="1"/>
        <end position="20"/>
    </location>
</feature>
<dbReference type="Proteomes" id="UP001498398">
    <property type="component" value="Unassembled WGS sequence"/>
</dbReference>
<evidence type="ECO:0000256" key="1">
    <source>
        <dbReference type="SAM" id="MobiDB-lite"/>
    </source>
</evidence>
<evidence type="ECO:0000313" key="3">
    <source>
        <dbReference type="Proteomes" id="UP001498398"/>
    </source>
</evidence>
<comment type="caution">
    <text evidence="2">The sequence shown here is derived from an EMBL/GenBank/DDBJ whole genome shotgun (WGS) entry which is preliminary data.</text>
</comment>
<sequence length="375" mass="41079">MDSSNSNPRPQGTGIGSSPTILVPQALRSPYYQQTTDGGESHLNLQEQGARDLFEFFASDDPVPIYHPHPQEERDLMALFQQQPSNALCDDFFACGPIIRDQGKLETVPVEMRQTGNTNRSHNDNSGITHAFPSFQQDVNNGGPPLADFQGLDPSGLSSHFALDFNPQAIASSHCSWESQLMAISQQQSPNGLCSDYSARSLDIQSHGGIHQGRSVFPEAGYLVTSPSAYHANYVHSPYPSSHQPNGSQNSGFTQSYVSRPCVGYVGMDSTRRVHHSVQECIQEQISPSGVFFSPRATMSTPQSVLSSLPSTQVMYLRTADSASYIEYLTKGSVRRYGEAQSSTCSRLLSCHSLTLLFCAVLYLLFSNFSDPDVF</sequence>
<proteinExistence type="predicted"/>
<evidence type="ECO:0000313" key="2">
    <source>
        <dbReference type="EMBL" id="KAK7467488.1"/>
    </source>
</evidence>